<evidence type="ECO:0000313" key="2">
    <source>
        <dbReference type="EMBL" id="OII78227.1"/>
    </source>
</evidence>
<dbReference type="EMBL" id="LRBS01000003">
    <property type="protein sequence ID" value="OII78227.1"/>
    <property type="molecule type" value="Genomic_DNA"/>
</dbReference>
<dbReference type="GO" id="GO:0045053">
    <property type="term" value="P:protein retention in Golgi apparatus"/>
    <property type="evidence" value="ECO:0007669"/>
    <property type="project" value="TreeGrafter"/>
</dbReference>
<evidence type="ECO:0000256" key="1">
    <source>
        <dbReference type="ARBA" id="ARBA00006545"/>
    </source>
</evidence>
<evidence type="ECO:0000313" key="3">
    <source>
        <dbReference type="Proteomes" id="UP000186804"/>
    </source>
</evidence>
<evidence type="ECO:0008006" key="4">
    <source>
        <dbReference type="Google" id="ProtNLM"/>
    </source>
</evidence>
<gene>
    <name evidence="2" type="ORF">cand_034520</name>
</gene>
<name>A0A1J4MXH0_9CRYT</name>
<comment type="similarity">
    <text evidence="1">Belongs to the VPS13 family.</text>
</comment>
<proteinExistence type="inferred from homology"/>
<dbReference type="OrthoDB" id="272810at2759"/>
<dbReference type="VEuPathDB" id="CryptoDB:cand_034520"/>
<organism evidence="2 3">
    <name type="scientific">Cryptosporidium andersoni</name>
    <dbReference type="NCBI Taxonomy" id="117008"/>
    <lineage>
        <taxon>Eukaryota</taxon>
        <taxon>Sar</taxon>
        <taxon>Alveolata</taxon>
        <taxon>Apicomplexa</taxon>
        <taxon>Conoidasida</taxon>
        <taxon>Coccidia</taxon>
        <taxon>Eucoccidiorida</taxon>
        <taxon>Eimeriorina</taxon>
        <taxon>Cryptosporidiidae</taxon>
        <taxon>Cryptosporidium</taxon>
    </lineage>
</organism>
<accession>A0A1J4MXH0</accession>
<keyword evidence="3" id="KW-1185">Reference proteome</keyword>
<dbReference type="RefSeq" id="XP_067070073.1">
    <property type="nucleotide sequence ID" value="XM_067213678.1"/>
</dbReference>
<reference evidence="2 3" key="1">
    <citation type="submission" date="2016-10" db="EMBL/GenBank/DDBJ databases">
        <title>Reductive evolution of mitochondrial metabolism and differential evolution of invasion-related proteins in Cryptosporidium.</title>
        <authorList>
            <person name="Liu S."/>
            <person name="Roellig D.M."/>
            <person name="Guo Y."/>
            <person name="Li N."/>
            <person name="Frace M.A."/>
            <person name="Tang K."/>
            <person name="Zhang L."/>
            <person name="Feng Y."/>
            <person name="Xiao L."/>
        </authorList>
    </citation>
    <scope>NUCLEOTIDE SEQUENCE [LARGE SCALE GENOMIC DNA]</scope>
    <source>
        <strain evidence="2">30847</strain>
    </source>
</reference>
<dbReference type="GO" id="GO:0006623">
    <property type="term" value="P:protein targeting to vacuole"/>
    <property type="evidence" value="ECO:0007669"/>
    <property type="project" value="TreeGrafter"/>
</dbReference>
<dbReference type="GeneID" id="92367636"/>
<dbReference type="Proteomes" id="UP000186804">
    <property type="component" value="Unassembled WGS sequence"/>
</dbReference>
<dbReference type="PANTHER" id="PTHR16166">
    <property type="entry name" value="VACUOLAR PROTEIN SORTING-ASSOCIATED PROTEIN VPS13"/>
    <property type="match status" value="1"/>
</dbReference>
<dbReference type="InterPro" id="IPR026847">
    <property type="entry name" value="VPS13"/>
</dbReference>
<protein>
    <recommendedName>
        <fullName evidence="4">Chorein N-terminal domain-containing protein</fullName>
    </recommendedName>
</protein>
<dbReference type="PANTHER" id="PTHR16166:SF93">
    <property type="entry name" value="INTERMEMBRANE LIPID TRANSFER PROTEIN VPS13"/>
    <property type="match status" value="1"/>
</dbReference>
<comment type="caution">
    <text evidence="2">The sequence shown here is derived from an EMBL/GenBank/DDBJ whole genome shotgun (WGS) entry which is preliminary data.</text>
</comment>
<sequence>MLETILQRILGRYLEPYVYNLSRENLRLGVLSGNLVLENLRLKENLGDILHLPVSLISGSIGHVSITIPWTSLGYKPLVIKLERIHIIIKPKDYGNIDEESLKNELRQAKSKLIEHKEKLLYEKLLNKENKELNNNESNFNGTEDSNTNLIWRILKKIVANIQIDIEDIHICMIGFQSNVNQTDIHNIVDTNSNEIIIGIMIKSGSLFSTDSFGNRTIDSLNSSESIDPSALFKTIQIKDTSLYIGQFFPLNYMKFETSPSNELPYMLFDIQNILNGDNTLGDMNEAKESNLMVSSKYLALNCKKTNVCMGTWRLEYILRPLILHFNISHSPANNELSAYLEVKSATTHTVMLRRSHLRPIIISIKRLTEKQAKYRELLLRNSHLVRTDPIALSTVTQDEYIGLYSRKLKISAIYNSKDITESINNTDQYSMSTQSITKDVNTNNEVLLRNSSSFFGVPVQAFSEEDITRLQLLEDIISVRHLAKWRCKAREAVNRISIEATSRKKNRQILAEPRLASNDSKNIRESTEDNITKSSINSELIYKPCNIESSSNNMSWTQWAISKLLGNRNSKEKEDLHNISYIHDADTEFSGGLITEDEMNVIMTAVTNEKYFEKIETPTKFLLSFGLTYFGITILDDTTNPTNQNVIDKEIFTRENSGTLANAELRKQITDSIPNSSITSRYISLELFEFLVQLRIQSVVDRNDKDTHEWEFSTGIKNLSLYHYEQLILFFNSEIYSEILNTKDVNNEETEGDILTKSTSVYHIGSLFRSSVRSSLKDNSFREKLKNLHLLEDSSLHLHLCHKVDKRGNTLRLLLKIAPLDVLLTPIFLNEIYSLMNLYESILVIPKIETHLKANKNSLDILEVEVLESTSQKISNYGDLNANQAFNISSFKNTEIYDSTELVQDFWERSENVKEFASTYSLPDFIEFKIQVLSPVFVINSRGIEDHISEFNMSESKDEIMSLKLILGNCTICTDGVCNRNKLNIKIDLDNTQLRYIKYESIIRPELETNINEFYKDTSREIHHFQEYTKKLSNFSLKWQHEEFVILHPVPVSFDILVDYNSSNSSNYKGSISLKVDITLQQFIFNLDPESIRYLLHIPFCFYSALVLPTVQGYYFVPSNILKLRDFSSRNSFEQHLSKPLVRSLTRDAKITGIGSSEVYETINKQFEYSINQNTEYNGILSLNWDLKCSIHTETVGFAIKSCIQSTQEQILQGSIRGILSKIEYDSISGILRGKMDLHRVLLFSPITKIPLLFTLTEYDPITQNISDMWCNIEKRISIQSENLGKNDDLMFVDAIEEYENTIEISFVNYSRIDEVDNDDGNSHSKLILPFQISIVASPIEVYWDKPTIISILSCLHEFKEVIASTIQYNSGIIKKILVSNRFFCYKLESYWQPCLLSTYAKTYFVSDISDYNKIKSMIFLKNSMMTYHVLDNDESKKFMSDIVSEFDNPSSIWLFGIVVMPPMVIAINTKKIQNLLSNISKHLIEDTDNNFDFGNTRDYISDYEECNTNNSSLNRSFITEQYTQSTNEEYPLNKNKLYEYYHNWKLSGLGDLEDFSELPKFSFELNEDNKEYRNPTWGLTCILRGGSLTFVRENESFIIIGIHDIGIAFDGYDTGDKKFYIEVQNCSLTINKRCILSRFYEPSENNRKCLASLSARIYSKPLDNFNEDLINIALKGYLESFCYIVCYRDIMEFIEYINDGILDSLITKSYKAAREITKSRVFLYFFNINNSILMLPEDKSVLKEINNQDISLNLKSMDILNQTIHNPLDIFDETVNRYKKTLQQLLEDMYYKANKNLSKQSDSQYINKFDDYLSTKKFEFTINRYDKSNLIFDKDESIDNLDKYEFSYHPSELIKKNSAEDTHTIDHSQKIRISPLFLSRIKDLDTLTLLEKSTLDYPRAKYFLRNADFKSSLNSFCKVTTKQIQIYNQLSPDNIVSKFLRKENLLNKSNIPEFIWNFVVKIVNGQLGIVSHPNGSRYVDGNILSNINTEISYGTIKSFPNLYIFEISSPEYYIKPYHETAYLNVNLSPICINLSRQQLTFLIDMISQNFGYKLYKDTTKDDIKHQLIVSSSLEEQNNDSFNEHSSMDSRNASSFIANSTVSINISLPLLSLETSFSHTDHSKEPYRNVALPLVLIQLHKCCITGWVIGSCKTSQNYWKVNIVSQKYFFDDIRLTTNLRYRRIIHSYSLGDAIPSAAILDNENKNILNSSKCSLQFIWESSTLKGHTLVLKSFNPEVYLGFNAIIDFYYYLSHSWRSSTMARMISSNYSNNEHKNSHENIRENEMCELKDELEIPHKNISSNDLQGISDTSSSFSLSIEINKGRFGFTSHPQDKLEISDNLAELSMKDNLDSNSVCNGNNVYTNSPNNACPILIWETDLKCKIVVTSDETLIKYLDLLNSTVRYTDILTENSDIEDQCKNCDPNINNFSTMLHERCLCNHPIPLLLEPLYRIYGKYNQNIPFTPINFQTPKYSLESKKSIILAETFSITSKGRYTSNIRNLPDLFSIPVSLSEIQYSFNFCPIIINIPPSHLVGITSLVKNLFDDGPSISPLYTSTVDFQDELHSVDNWLNNSNEEEEEDDDLNSNINILPKNKLTQLPAVNLSLGPPPIRRIFELKFSMESLRFLLLDDQKPTLVPILDIKVRTSLWKLETTPIKTNHTINDLDLLVDVLNFKTGDWEPVIEKCKLSIHYFQENPILYDPYARPLRRSLRKYLHIASSRALWLNIKPTLCYTLNWFIPYCFSFFKTTSETQMANNSECYSRQFDRLSIVDNETKSNEFQNQNSSSIFVIPLEKLTKSLKNKNLNRIIPIERLKLTNLDSNLKENKEQYELPQLMYLNLTGLPFYAFTISFNGEKDRNITYLNSLVLLSPSSISTNLNFLLSNTKISTLRTSNISDFTLFSFVTTQWPMKMKENCICLLSAPVNEDIYKLSKQFPQLEIELIARVLCVYKSFEKSIEILTSYTEIQSEKLNPKFGPLPSGIKCIYFNTEQVSSALLPTITPNYSKQDQTLEDLLKDKIEDKERGSEEHNKLDNKTNHVLAEILSPHPSSKLLCLLSSNRIVNKTGIPLEICFLDTNNIPIKMYDVAMISTSMENANLIFNEEILHHSRELIGNNGMNIYHTDYISNMNKVNTNSLDDNSNNINSAFLDQFSQNMEDVIKHLKKQDEISSKYKFTGKINDKDFLNDIIPKLYHSTESKEEIALDLNNFPGCDEFMNKESKPIPSWLGNTDTVNTIISSIHDEYNKSCSDPRIIFECENFKDFDNLNLNNINFPERKYYYYSYFLPNEFVLSVPQIALISPGKNKCKVLYRPALIGLVEMFCIIRQLETIQNEIITNNTTEETMNRPIDSIIDINLSNNPEEIFATNVIYNEQNTQNFYEYLLSNEGLACIYSKLMSSRLSGTTDNISKELHSITYKLLRIFKICNGNSIFIQYYNFWNYMIQQFFDSDRKVLDLSCLSSRGWISNPIDTGKNINKTIFHKLSVNSFINRKSRNKNKTFKIWSRTSSKLSHLNSNAIIASDTSNLDDMCNSSINDYNILFADGEILDSGISYKQSNSTSLSDKNFTSQPLYFQSYIQLYKSIYPGEVTIRNLLLYPSYLLMNFIPTLLECQIKCWYSNSSLKTSKYFYSMQPFQSYALYELPSSKSQIKVRIALDNSLLDDRLNHSSYSTQVDKSFTIWSSSFDAFGSNSTQLNLTSSSASYDISSIDLECVQIDKLQNRKYSCKCIGYMQKHVLAFNSQRWFINKTNHSFIPLDDNKAFPIINVKLSHLYNHDILKNRDKESQIALLNTKHSYLQICFQPNLNRTTNKWKVQSKDTESSLSYSNFEIVKNEPLRLGLIEIPPIESSYSFPIFINSEFNQKLELNESKNNIKTKTRSKRSMEESLSTRSSFIQIYYFTIRTNTLKLNNIAGCTTKIVTVLPNIIIDNKTNEGFYWLAFYIQNSSSNTSGPSSMSDLVHDFLDEMENKTNDKLNIFSIEPFTTEHIVAYSKADQESSVHSSNLISVSPLSLFGSSEVIQNLNNQTSNNGINVSGDQKIILFLSGIDHNQDNNEKNGVFNSKKQLVSDSINDLNINDKVSGTKDEEFEINQYYARWSQPIVISSESAGIYYMTFPNVASGSNLVNPKTYCIKIISDNGVFVVRIKNTDTYNPWSGVVFTNHCSYLPCITLETFHYEYKNSKDESHSKLEALYSIFDRSPKPLTIGWPSPFLYTSRNCKLYIIPESSIDNNSSSQISSEHKLVKDHKRLLSKGIIAFEVNFHYSQTNPYQYKRYILSLPEQDILKLCSMYPYLNSAYFLNNDNKKISSDHYPIAVICIVARDNGVYVDVLPPRNQASLVINLLTSSNVNITDSSYESESKNLNLALSGQKLILPKLFQKLMHRVNKYTNDKIWLLTCIWHKRLIIDIAQIGISMISERRESEILYLELSAIQFRKQEKSRNGMIESYRFIIGDIQLDNQYAFGNPKSGLNSPMSTNKSNNTGYNNGNNLGLIPFVLLNNRTCWDEENQNYNPFMILKWFCSTARSRWETIVYSLEGEFSDLELNFDFTVYKIISEFIDDCKMGIAENIPGINFGYIFSDNILSKIKPNTSFNIEKIKLSSLTLHVWCSIPLDELQYIPEWFRIGLRILTVSNSLELRGAPIHLESHNLNNTIGNTSSIVKAFYEYYMAEILWRIGTVLGHSSFVNIPLVPLQLGKNTLNVAFSTISAVNSSLTNLLSNLTMDSEYINARQRELYSTQSLSRLNSSSNQYPTASLKEGFSLAGQNITQGLLSLRNIVTKPIEGAQRAGFTGFCTGLIKGVTSSVIKPIDHIGQALNNVIDGIQAEVNKPLGGYKQRTCRRRIPRLLWGKWAGIVPYNSQDALLRNILGYKLMRHVIYYFIIPTNKYRIPLLLLCYPQKIILVKLLTKINSTDNNFNNTGLILKDYFKILWVVHTNQVKSVRPSSHGILIYTNSDEIGNLQIPTCSYKQISGITSAIDNILNFSSSCLVLR</sequence>